<keyword evidence="3" id="KW-0378">Hydrolase</keyword>
<evidence type="ECO:0000256" key="3">
    <source>
        <dbReference type="ARBA" id="ARBA00022801"/>
    </source>
</evidence>
<feature type="chain" id="PRO_5028819481" evidence="5">
    <location>
        <begin position="25"/>
        <end position="589"/>
    </location>
</feature>
<evidence type="ECO:0000256" key="5">
    <source>
        <dbReference type="SAM" id="SignalP"/>
    </source>
</evidence>
<organism evidence="7 8">
    <name type="scientific">Pontiella desulfatans</name>
    <dbReference type="NCBI Taxonomy" id="2750659"/>
    <lineage>
        <taxon>Bacteria</taxon>
        <taxon>Pseudomonadati</taxon>
        <taxon>Kiritimatiellota</taxon>
        <taxon>Kiritimatiellia</taxon>
        <taxon>Kiritimatiellales</taxon>
        <taxon>Pontiellaceae</taxon>
        <taxon>Pontiella</taxon>
    </lineage>
</organism>
<dbReference type="InterPro" id="IPR000917">
    <property type="entry name" value="Sulfatase_N"/>
</dbReference>
<keyword evidence="2" id="KW-0479">Metal-binding</keyword>
<feature type="signal peptide" evidence="5">
    <location>
        <begin position="1"/>
        <end position="24"/>
    </location>
</feature>
<evidence type="ECO:0000256" key="4">
    <source>
        <dbReference type="ARBA" id="ARBA00022837"/>
    </source>
</evidence>
<gene>
    <name evidence="7" type="primary">atsA_289</name>
    <name evidence="7" type="ORF">PDESU_06370</name>
</gene>
<dbReference type="EMBL" id="CAAHFG010000005">
    <property type="protein sequence ID" value="VGO17768.1"/>
    <property type="molecule type" value="Genomic_DNA"/>
</dbReference>
<dbReference type="InterPro" id="IPR017850">
    <property type="entry name" value="Alkaline_phosphatase_core_sf"/>
</dbReference>
<dbReference type="GO" id="GO:0046872">
    <property type="term" value="F:metal ion binding"/>
    <property type="evidence" value="ECO:0007669"/>
    <property type="project" value="UniProtKB-KW"/>
</dbReference>
<feature type="domain" description="Sulfatase N-terminal" evidence="6">
    <location>
        <begin position="29"/>
        <end position="336"/>
    </location>
</feature>
<dbReference type="Gene3D" id="2.60.120.260">
    <property type="entry name" value="Galactose-binding domain-like"/>
    <property type="match status" value="1"/>
</dbReference>
<reference evidence="7 8" key="1">
    <citation type="submission" date="2019-04" db="EMBL/GenBank/DDBJ databases">
        <authorList>
            <person name="Van Vliet M D."/>
        </authorList>
    </citation>
    <scope>NUCLEOTIDE SEQUENCE [LARGE SCALE GENOMIC DNA]</scope>
    <source>
        <strain evidence="7 8">F1</strain>
    </source>
</reference>
<evidence type="ECO:0000259" key="6">
    <source>
        <dbReference type="Pfam" id="PF00884"/>
    </source>
</evidence>
<dbReference type="InterPro" id="IPR050738">
    <property type="entry name" value="Sulfatase"/>
</dbReference>
<dbReference type="GO" id="GO:0004065">
    <property type="term" value="F:arylsulfatase activity"/>
    <property type="evidence" value="ECO:0007669"/>
    <property type="project" value="TreeGrafter"/>
</dbReference>
<dbReference type="PANTHER" id="PTHR42693:SF53">
    <property type="entry name" value="ENDO-4-O-SULFATASE"/>
    <property type="match status" value="1"/>
</dbReference>
<keyword evidence="8" id="KW-1185">Reference proteome</keyword>
<dbReference type="PANTHER" id="PTHR42693">
    <property type="entry name" value="ARYLSULFATASE FAMILY MEMBER"/>
    <property type="match status" value="1"/>
</dbReference>
<evidence type="ECO:0000256" key="1">
    <source>
        <dbReference type="ARBA" id="ARBA00008779"/>
    </source>
</evidence>
<dbReference type="InterPro" id="IPR024607">
    <property type="entry name" value="Sulfatase_CS"/>
</dbReference>
<dbReference type="SUPFAM" id="SSF53649">
    <property type="entry name" value="Alkaline phosphatase-like"/>
    <property type="match status" value="1"/>
</dbReference>
<evidence type="ECO:0000313" key="8">
    <source>
        <dbReference type="Proteomes" id="UP000366872"/>
    </source>
</evidence>
<evidence type="ECO:0000313" key="7">
    <source>
        <dbReference type="EMBL" id="VGO17768.1"/>
    </source>
</evidence>
<dbReference type="CDD" id="cd16146">
    <property type="entry name" value="ARS_like"/>
    <property type="match status" value="1"/>
</dbReference>
<dbReference type="AlphaFoldDB" id="A0A6C2UC62"/>
<keyword evidence="4" id="KW-0106">Calcium</keyword>
<comment type="similarity">
    <text evidence="1">Belongs to the sulfatase family.</text>
</comment>
<keyword evidence="5" id="KW-0732">Signal</keyword>
<dbReference type="Proteomes" id="UP000366872">
    <property type="component" value="Unassembled WGS sequence"/>
</dbReference>
<dbReference type="PROSITE" id="PS00523">
    <property type="entry name" value="SULFATASE_1"/>
    <property type="match status" value="1"/>
</dbReference>
<proteinExistence type="inferred from homology"/>
<dbReference type="Pfam" id="PF00884">
    <property type="entry name" value="Sulfatase"/>
    <property type="match status" value="1"/>
</dbReference>
<dbReference type="Gene3D" id="3.40.720.10">
    <property type="entry name" value="Alkaline Phosphatase, subunit A"/>
    <property type="match status" value="1"/>
</dbReference>
<protein>
    <submittedName>
        <fullName evidence="7">Arylsulfatase</fullName>
    </submittedName>
</protein>
<evidence type="ECO:0000256" key="2">
    <source>
        <dbReference type="ARBA" id="ARBA00022723"/>
    </source>
</evidence>
<dbReference type="RefSeq" id="WP_222847386.1">
    <property type="nucleotide sequence ID" value="NZ_CAAHFG010000005.1"/>
</dbReference>
<name>A0A6C2UC62_PONDE</name>
<sequence length="589" mass="65371">MKRVVSKYMVFGAIGALVSVAGHAASSKPNVVVILTDDQGWGDLGINGNTAIHTPNIDRMALAGARFDRFFVSPVCSPTRAEFLTGRHHVRCGVYSTSAGGERINADETLIAELFKRGGYKTAAFGKWHSGMQAPYHPNTRGFDEFYGFCSGHWGDYFSPMLDHNGDIVSGNGYVNDDFTERAMDFIATHRAAPFLVYLPLNTPHSPMQVPDRWWDKFKDMELTQEHRDRNKENIDHTRAALAMCENIDWNVGRLLAKLDELKLAENTIVVYFSDNGPNGKRWNGDMRGQKGSTDEGGVRSPLFIRWPAKIRPGTEVLPICSAYDLLPTLAELCGVPLAGTQPLDGTSLKPLLLGQTAGWKERTLVHYWRNISVRTQRHRLDYKGNLYDMVADPGQRKPVNGEAPETAASLAAFAENWRTQMLAEHGKAFDGRPFVIGHPGAPITQIPARDGVGLGGIKRSSRHPNDSFFTHWKNKDDAIEWNCEVGQGGTYQVELFYTCPAADVGSTVELAFNAAVLTGKIVEAHDPPLEGMELDRVPRSESYNKDFKRMTLGRIQLQKGPGTLRLRALDIPGEGVMDFRLMLLTRVD</sequence>
<accession>A0A6C2UC62</accession>